<comment type="caution">
    <text evidence="4">The sequence shown here is derived from an EMBL/GenBank/DDBJ whole genome shotgun (WGS) entry which is preliminary data.</text>
</comment>
<feature type="region of interest" description="Disordered" evidence="2">
    <location>
        <begin position="1"/>
        <end position="43"/>
    </location>
</feature>
<dbReference type="InterPro" id="IPR043502">
    <property type="entry name" value="DNA/RNA_pol_sf"/>
</dbReference>
<dbReference type="InterPro" id="IPR013103">
    <property type="entry name" value="RVT_2"/>
</dbReference>
<dbReference type="Proteomes" id="UP001140206">
    <property type="component" value="Chromosome 5"/>
</dbReference>
<feature type="compositionally biased region" description="Polar residues" evidence="2">
    <location>
        <begin position="304"/>
        <end position="321"/>
    </location>
</feature>
<feature type="compositionally biased region" description="Polar residues" evidence="2">
    <location>
        <begin position="1"/>
        <end position="27"/>
    </location>
</feature>
<dbReference type="GO" id="GO:0003676">
    <property type="term" value="F:nucleic acid binding"/>
    <property type="evidence" value="ECO:0007669"/>
    <property type="project" value="InterPro"/>
</dbReference>
<feature type="compositionally biased region" description="Polar residues" evidence="2">
    <location>
        <begin position="265"/>
        <end position="277"/>
    </location>
</feature>
<keyword evidence="1" id="KW-0645">Protease</keyword>
<proteinExistence type="predicted"/>
<dbReference type="InterPro" id="IPR057670">
    <property type="entry name" value="SH3_retrovirus"/>
</dbReference>
<dbReference type="SUPFAM" id="SSF53098">
    <property type="entry name" value="Ribonuclease H-like"/>
    <property type="match status" value="1"/>
</dbReference>
<dbReference type="Gene3D" id="3.30.420.10">
    <property type="entry name" value="Ribonuclease H-like superfamily/Ribonuclease H"/>
    <property type="match status" value="1"/>
</dbReference>
<dbReference type="InterPro" id="IPR001584">
    <property type="entry name" value="Integrase_cat-core"/>
</dbReference>
<feature type="domain" description="Integrase catalytic" evidence="3">
    <location>
        <begin position="576"/>
        <end position="739"/>
    </location>
</feature>
<sequence>MAIPSSNSETPINSSPETNLDPHTSNPFTPPVNPISSSSNTTNLASSSTQMVFLTLPVHTKLSRNNFLAWKSQIEPLLHAYGLSNYLSSFPPPSAIVDPLSGAAQSNPAYINWYKQDQMILAWLRASLSESVLGQVVSCATSGDLWRHLTQTFSAASRARLTDLKKKLQNLTKGSTSCSDYVHQIRAISDELAFIGAPVPDEDLVMTLLGGLGTDYNSFVVAINTRQEPASFLEVQSLLLSHECLLHAQHQPVATLPSSSNPAAFYASQSNNVRPSTGNNRNPRSFRGRGGPFRPPHNGMRPRTPQSQPLLPTPSFSTGTGTRNGAGGESQTSVDTCQICFKRGHTARACWWRCDMRYTDDVAPAQQMQPPPPPPQAHVAQTGPSSSASTDWYVDSGATHHITSDINNLSSFVQYDGLDKLQIGDGNGMFISHIGTAIVYCNGVKLILRDVLVVPSFTKNLLSLSRLLTDNSFTVECYQLFCLFKDSHTSAVLFQARALNGLYLISVTCYCSPQALLGERVSADTWHCRLGHPAAALTRRILLNCNLPCNNNELPMCCDCAVAKCHKLPFNSSVSNTVAPLELLHADVWGPAPVISNNSFKYFVIFVDDFTRFTWIFFLTSKSEVLRVFSTFKLQAENMLGTNIKTLRTDGGTEFKPISTRYPQIVHQITCPHTPEQNGVAERKNRHIVELSLAVINHGSLPLTLWDEVFASVVYLINRLPPSHHSSLASPYESLFHKAPDYLQLKVLGSQCFPLMKPYNNHKLEPHSMPCVFVGYAMSQKGYRCYHPPTRRIVVSRHVIFNEQVFPFRCNPIDDEPQELDFSLWIPSTIVTGLTDSAPSNFSLSTSNGPVNGPTTTSLAHATDMARVASPSASISNPNIFDRDSDRSQSIPSSPIRSVHPMVTRTRDNTRRSRRFPDFVAYLSTVPPNADPSTFAQANKLPHWREAMTQEVHALRQNNTWQLVPPPGDHNIVGCKWIYKTKRHSDGTVERYKARLVAKGFTQEEGVDYFDTFSPVVRPTTIRIVLSLAVTNRWPLRQLDVNNAFLNGVLHETVYMQQPPGFTDPQFPSHVCLLHKAIYGLKQSPRAWFHTLSTTLMGQGFQSSKFDPSLFISHANGHLLVVLVYVDDIIVTGSDMPQVSALIANLQSHFALKDLGNLNFFLGITAKFTNDGLHLSQQQYVTDLLHRTHMDKAQHVSTPMAVNTSLSKFDGEPFHDPKLYRAVVGALQYVTITRPEIAFPVNKCSQFMHSPTTTHWIAVKRILRYLKGTLDHGLLFKTSSPLTLHAYSDSDWAGCPDDRRSTSAFCIYLGSNLISWSSKKQPTVSKSSTEAEYRSLALAGAELVWIQYILKELHQSLPQPPLLWCDNIGATYLASNPMFNARTKHVEIDFHFIRERVVAKQLVIKFLCSKDQIADGLTKGLTVARFLEIRNKLMVCSPPLT</sequence>
<feature type="compositionally biased region" description="Low complexity" evidence="2">
    <location>
        <begin position="888"/>
        <end position="898"/>
    </location>
</feature>
<evidence type="ECO:0000313" key="4">
    <source>
        <dbReference type="EMBL" id="KAJ4746261.1"/>
    </source>
</evidence>
<evidence type="ECO:0000256" key="2">
    <source>
        <dbReference type="SAM" id="MobiDB-lite"/>
    </source>
</evidence>
<evidence type="ECO:0000256" key="1">
    <source>
        <dbReference type="ARBA" id="ARBA00022750"/>
    </source>
</evidence>
<organism evidence="4 5">
    <name type="scientific">Rhynchospora pubera</name>
    <dbReference type="NCBI Taxonomy" id="906938"/>
    <lineage>
        <taxon>Eukaryota</taxon>
        <taxon>Viridiplantae</taxon>
        <taxon>Streptophyta</taxon>
        <taxon>Embryophyta</taxon>
        <taxon>Tracheophyta</taxon>
        <taxon>Spermatophyta</taxon>
        <taxon>Magnoliopsida</taxon>
        <taxon>Liliopsida</taxon>
        <taxon>Poales</taxon>
        <taxon>Cyperaceae</taxon>
        <taxon>Cyperoideae</taxon>
        <taxon>Rhynchosporeae</taxon>
        <taxon>Rhynchospora</taxon>
    </lineage>
</organism>
<keyword evidence="1" id="KW-0064">Aspartyl protease</keyword>
<dbReference type="PROSITE" id="PS50994">
    <property type="entry name" value="INTEGRASE"/>
    <property type="match status" value="1"/>
</dbReference>
<feature type="region of interest" description="Disordered" evidence="2">
    <location>
        <begin position="265"/>
        <end position="332"/>
    </location>
</feature>
<dbReference type="SUPFAM" id="SSF56672">
    <property type="entry name" value="DNA/RNA polymerases"/>
    <property type="match status" value="1"/>
</dbReference>
<keyword evidence="5" id="KW-1185">Reference proteome</keyword>
<evidence type="ECO:0000313" key="5">
    <source>
        <dbReference type="Proteomes" id="UP001140206"/>
    </source>
</evidence>
<name>A0AAV8BUM6_9POAL</name>
<feature type="region of interest" description="Disordered" evidence="2">
    <location>
        <begin position="870"/>
        <end position="911"/>
    </location>
</feature>
<evidence type="ECO:0000259" key="3">
    <source>
        <dbReference type="PROSITE" id="PS50994"/>
    </source>
</evidence>
<dbReference type="Pfam" id="PF07727">
    <property type="entry name" value="RVT_2"/>
    <property type="match status" value="1"/>
</dbReference>
<reference evidence="4" key="1">
    <citation type="submission" date="2022-08" db="EMBL/GenBank/DDBJ databases">
        <authorList>
            <person name="Marques A."/>
        </authorList>
    </citation>
    <scope>NUCLEOTIDE SEQUENCE</scope>
    <source>
        <strain evidence="4">RhyPub2mFocal</strain>
        <tissue evidence="4">Leaves</tissue>
    </source>
</reference>
<keyword evidence="1" id="KW-0378">Hydrolase</keyword>
<dbReference type="EMBL" id="JAMFTS010000005">
    <property type="protein sequence ID" value="KAJ4746261.1"/>
    <property type="molecule type" value="Genomic_DNA"/>
</dbReference>
<dbReference type="GO" id="GO:0004190">
    <property type="term" value="F:aspartic-type endopeptidase activity"/>
    <property type="evidence" value="ECO:0007669"/>
    <property type="project" value="UniProtKB-KW"/>
</dbReference>
<dbReference type="Pfam" id="PF22936">
    <property type="entry name" value="Pol_BBD"/>
    <property type="match status" value="1"/>
</dbReference>
<dbReference type="PANTHER" id="PTHR11439:SF500">
    <property type="entry name" value="RNA-DIRECTED DNA POLYMERASE"/>
    <property type="match status" value="1"/>
</dbReference>
<accession>A0AAV8BUM6</accession>
<dbReference type="CDD" id="cd09272">
    <property type="entry name" value="RNase_HI_RT_Ty1"/>
    <property type="match status" value="1"/>
</dbReference>
<dbReference type="Pfam" id="PF14223">
    <property type="entry name" value="Retrotran_gag_2"/>
    <property type="match status" value="1"/>
</dbReference>
<feature type="region of interest" description="Disordered" evidence="2">
    <location>
        <begin position="363"/>
        <end position="388"/>
    </location>
</feature>
<gene>
    <name evidence="4" type="ORF">LUZ62_080666</name>
</gene>
<dbReference type="PANTHER" id="PTHR11439">
    <property type="entry name" value="GAG-POL-RELATED RETROTRANSPOSON"/>
    <property type="match status" value="1"/>
</dbReference>
<protein>
    <submittedName>
        <fullName evidence="4">Gag/pol</fullName>
    </submittedName>
</protein>
<dbReference type="GO" id="GO:0015074">
    <property type="term" value="P:DNA integration"/>
    <property type="evidence" value="ECO:0007669"/>
    <property type="project" value="InterPro"/>
</dbReference>
<dbReference type="InterPro" id="IPR036397">
    <property type="entry name" value="RNaseH_sf"/>
</dbReference>
<dbReference type="Pfam" id="PF25597">
    <property type="entry name" value="SH3_retrovirus"/>
    <property type="match status" value="1"/>
</dbReference>
<dbReference type="InterPro" id="IPR012337">
    <property type="entry name" value="RNaseH-like_sf"/>
</dbReference>
<dbReference type="InterPro" id="IPR054722">
    <property type="entry name" value="PolX-like_BBD"/>
</dbReference>